<dbReference type="GO" id="GO:0006865">
    <property type="term" value="P:amino acid transport"/>
    <property type="evidence" value="ECO:0007669"/>
    <property type="project" value="UniProtKB-KW"/>
</dbReference>
<keyword evidence="7" id="KW-0029">Amino-acid transport</keyword>
<dbReference type="InterPro" id="IPR010065">
    <property type="entry name" value="AA_ABC_transptr_permease_3TM"/>
</dbReference>
<dbReference type="OrthoDB" id="9809799at2"/>
<evidence type="ECO:0000259" key="11">
    <source>
        <dbReference type="PROSITE" id="PS50928"/>
    </source>
</evidence>
<dbReference type="CDD" id="cd06261">
    <property type="entry name" value="TM_PBP2"/>
    <property type="match status" value="1"/>
</dbReference>
<keyword evidence="8 10" id="KW-1133">Transmembrane helix</keyword>
<evidence type="ECO:0000256" key="10">
    <source>
        <dbReference type="RuleBase" id="RU363032"/>
    </source>
</evidence>
<keyword evidence="13" id="KW-1185">Reference proteome</keyword>
<dbReference type="RefSeq" id="WP_145144948.1">
    <property type="nucleotide sequence ID" value="NZ_VLKY01000016.1"/>
</dbReference>
<dbReference type="Proteomes" id="UP000316905">
    <property type="component" value="Unassembled WGS sequence"/>
</dbReference>
<evidence type="ECO:0000256" key="7">
    <source>
        <dbReference type="ARBA" id="ARBA00022970"/>
    </source>
</evidence>
<dbReference type="Gene3D" id="1.10.3720.10">
    <property type="entry name" value="MetI-like"/>
    <property type="match status" value="1"/>
</dbReference>
<dbReference type="GO" id="GO:0043190">
    <property type="term" value="C:ATP-binding cassette (ABC) transporter complex"/>
    <property type="evidence" value="ECO:0007669"/>
    <property type="project" value="InterPro"/>
</dbReference>
<evidence type="ECO:0000256" key="6">
    <source>
        <dbReference type="ARBA" id="ARBA00022692"/>
    </source>
</evidence>
<feature type="transmembrane region" description="Helical" evidence="10">
    <location>
        <begin position="29"/>
        <end position="50"/>
    </location>
</feature>
<sequence length="224" mass="24772">MDALLANFLNVAIYKEVAPYLLQGLWTTIWLSLLVIPLGAGLGLVLAILATKVNNRGIRWLVALYVDFFRAFPPLVLLIFIYFGAPFLGWELPKLGSIALGFMLNNSSYFAEVFRAGLGSVPRGQEEAARSTGLSAWKTLVYVTLPQATRNVLPDLLGNVIEVIKMTSLASVVALPELLKAARDAQSMFYNPSPVILAALLYLALLWPLVRLLSHLENRRFSNR</sequence>
<protein>
    <submittedName>
        <fullName evidence="12">Polar amino acid transport system permease protein</fullName>
    </submittedName>
</protein>
<dbReference type="GO" id="GO:0022857">
    <property type="term" value="F:transmembrane transporter activity"/>
    <property type="evidence" value="ECO:0007669"/>
    <property type="project" value="InterPro"/>
</dbReference>
<gene>
    <name evidence="12" type="ORF">IQ22_03935</name>
</gene>
<feature type="domain" description="ABC transmembrane type-1" evidence="11">
    <location>
        <begin position="25"/>
        <end position="214"/>
    </location>
</feature>
<reference evidence="12 13" key="1">
    <citation type="journal article" date="2015" name="Stand. Genomic Sci.">
        <title>Genomic Encyclopedia of Bacterial and Archaeal Type Strains, Phase III: the genomes of soil and plant-associated and newly described type strains.</title>
        <authorList>
            <person name="Whitman W.B."/>
            <person name="Woyke T."/>
            <person name="Klenk H.P."/>
            <person name="Zhou Y."/>
            <person name="Lilburn T.G."/>
            <person name="Beck B.J."/>
            <person name="De Vos P."/>
            <person name="Vandamme P."/>
            <person name="Eisen J.A."/>
            <person name="Garrity G."/>
            <person name="Hugenholtz P."/>
            <person name="Kyrpides N.C."/>
        </authorList>
    </citation>
    <scope>NUCLEOTIDE SEQUENCE [LARGE SCALE GENOMIC DNA]</scope>
    <source>
        <strain evidence="12 13">CGMCC 1.6858</strain>
    </source>
</reference>
<comment type="function">
    <text evidence="1">Part of the binding-protein-dependent transport system for glutamine; probably responsible for the translocation of the substrate across the membrane.</text>
</comment>
<evidence type="ECO:0000256" key="5">
    <source>
        <dbReference type="ARBA" id="ARBA00022475"/>
    </source>
</evidence>
<dbReference type="InterPro" id="IPR000515">
    <property type="entry name" value="MetI-like"/>
</dbReference>
<dbReference type="AlphaFoldDB" id="A0A562PYS9"/>
<dbReference type="EMBL" id="VLKY01000016">
    <property type="protein sequence ID" value="TWI49612.1"/>
    <property type="molecule type" value="Genomic_DNA"/>
</dbReference>
<evidence type="ECO:0000256" key="8">
    <source>
        <dbReference type="ARBA" id="ARBA00022989"/>
    </source>
</evidence>
<dbReference type="PROSITE" id="PS50928">
    <property type="entry name" value="ABC_TM1"/>
    <property type="match status" value="1"/>
</dbReference>
<accession>A0A562PYS9</accession>
<dbReference type="InterPro" id="IPR043429">
    <property type="entry name" value="ArtM/GltK/GlnP/TcyL/YhdX-like"/>
</dbReference>
<evidence type="ECO:0000256" key="1">
    <source>
        <dbReference type="ARBA" id="ARBA00003159"/>
    </source>
</evidence>
<evidence type="ECO:0000256" key="9">
    <source>
        <dbReference type="ARBA" id="ARBA00023136"/>
    </source>
</evidence>
<feature type="transmembrane region" description="Helical" evidence="10">
    <location>
        <begin position="195"/>
        <end position="214"/>
    </location>
</feature>
<comment type="subcellular location">
    <subcellularLocation>
        <location evidence="2">Cell inner membrane</location>
        <topology evidence="2">Multi-pass membrane protein</topology>
    </subcellularLocation>
    <subcellularLocation>
        <location evidence="10">Cell membrane</location>
        <topology evidence="10">Multi-pass membrane protein</topology>
    </subcellularLocation>
</comment>
<dbReference type="PANTHER" id="PTHR30614:SF20">
    <property type="entry name" value="GLUTAMINE TRANSPORT SYSTEM PERMEASE PROTEIN GLNP"/>
    <property type="match status" value="1"/>
</dbReference>
<organism evidence="12 13">
    <name type="scientific">Pseudomonas duriflava</name>
    <dbReference type="NCBI Taxonomy" id="459528"/>
    <lineage>
        <taxon>Bacteria</taxon>
        <taxon>Pseudomonadati</taxon>
        <taxon>Pseudomonadota</taxon>
        <taxon>Gammaproteobacteria</taxon>
        <taxon>Pseudomonadales</taxon>
        <taxon>Pseudomonadaceae</taxon>
        <taxon>Pseudomonas</taxon>
    </lineage>
</organism>
<name>A0A562PYS9_9PSED</name>
<dbReference type="NCBIfam" id="TIGR01726">
    <property type="entry name" value="HEQRo_perm_3TM"/>
    <property type="match status" value="1"/>
</dbReference>
<keyword evidence="4 10" id="KW-0813">Transport</keyword>
<evidence type="ECO:0000256" key="2">
    <source>
        <dbReference type="ARBA" id="ARBA00004429"/>
    </source>
</evidence>
<proteinExistence type="inferred from homology"/>
<dbReference type="SUPFAM" id="SSF161098">
    <property type="entry name" value="MetI-like"/>
    <property type="match status" value="1"/>
</dbReference>
<evidence type="ECO:0000313" key="12">
    <source>
        <dbReference type="EMBL" id="TWI49612.1"/>
    </source>
</evidence>
<keyword evidence="5" id="KW-1003">Cell membrane</keyword>
<evidence type="ECO:0000256" key="4">
    <source>
        <dbReference type="ARBA" id="ARBA00022448"/>
    </source>
</evidence>
<dbReference type="PANTHER" id="PTHR30614">
    <property type="entry name" value="MEMBRANE COMPONENT OF AMINO ACID ABC TRANSPORTER"/>
    <property type="match status" value="1"/>
</dbReference>
<dbReference type="Pfam" id="PF00528">
    <property type="entry name" value="BPD_transp_1"/>
    <property type="match status" value="1"/>
</dbReference>
<keyword evidence="6 10" id="KW-0812">Transmembrane</keyword>
<evidence type="ECO:0000313" key="13">
    <source>
        <dbReference type="Proteomes" id="UP000316905"/>
    </source>
</evidence>
<comment type="caution">
    <text evidence="12">The sequence shown here is derived from an EMBL/GenBank/DDBJ whole genome shotgun (WGS) entry which is preliminary data.</text>
</comment>
<feature type="transmembrane region" description="Helical" evidence="10">
    <location>
        <begin position="62"/>
        <end position="85"/>
    </location>
</feature>
<keyword evidence="9 10" id="KW-0472">Membrane</keyword>
<evidence type="ECO:0000256" key="3">
    <source>
        <dbReference type="ARBA" id="ARBA00010072"/>
    </source>
</evidence>
<dbReference type="InterPro" id="IPR035906">
    <property type="entry name" value="MetI-like_sf"/>
</dbReference>
<comment type="similarity">
    <text evidence="3">Belongs to the binding-protein-dependent transport system permease family. HisMQ subfamily.</text>
</comment>